<evidence type="ECO:0008006" key="6">
    <source>
        <dbReference type="Google" id="ProtNLM"/>
    </source>
</evidence>
<dbReference type="AlphaFoldDB" id="A0A3F2RLN3"/>
<protein>
    <recommendedName>
        <fullName evidence="6">EF-hand domain-containing protein</fullName>
    </recommendedName>
</protein>
<gene>
    <name evidence="2" type="ORF">BBJ29_004900</name>
    <name evidence="3" type="ORF">BBP00_00006191</name>
</gene>
<sequence>MPQPTINAATANEEHPPLQLNLIPRLARKQSHREMPAAIKAPPLTPVRVEPLRWSAASFSLSFLTNIDRLEINETVDRDGVVYYVLEVYQFHYNSRLPTNVNNPRMASTMRLSDASESREPDFKVERRFSDFSKLRRQVKLWSCPNSQFTCPYCYEYSRYMRFKLRQPRLYVKLTANVEKRKDILVEFLTDFIDLAQNPSKNTVHRYAQIFHVSCGSLFEVGENVEFWRVLVHLSILAFCLVLFEKGLHRLEHKFPPSEKYQHMLKKVYRELMVLGLLSLGLKILKENPDIDSYSKTMIAFQVADLTIFFLALALILQSTAVFLLLRHQNNRADRAELITTQDLASGINSPEGHGQYEATFFHKLFCCGRAAKSKAIEKELIELRLLRRLFLRRFGLPQLFPFSKYLRRAQANQISHMIEVEPSMWLLLLAVAWAICGVLDLLDELDTEMGTEVSESHELVESFMLFAWIVLFLHVAVMLYFRTCVHKLLWAAAYSDDKRVLATNLSVIAEEEANAWRNEEADTALEVMSRIQEHHEEIEYRRIQGRSKLAKNDAGVQLVVDSVRTAKAANKALKVGHESLSGVQPGSPDLQLSFFSHKVWHVAVMFLLILNGFLITLFVQCAVYDMDDIYGDFGMIPTAMVPLPLLLNALVFQRRIFYDFVIVSNILRIDAHTLSDVVENFSEVVRLRSEFATSLIKHLAEQELGADDLKNELKARDVTTSGFIELDDLQSVLSKFGFCLTRFRFNSVVKLLFELEGTQVAYAQVVRLVVMAQNENLIENLQDLHPLLRPSLMLYDELGQPSVQSNYSLYASTQHVPLLAQPSAGAEPCPDDFVNVPGGSFVLPVLSQRGINPITTAAQQQQALRRPSVSSQALHGMFNLQGLSETHGGNGIVQL</sequence>
<proteinExistence type="predicted"/>
<dbReference type="Proteomes" id="UP000284657">
    <property type="component" value="Unassembled WGS sequence"/>
</dbReference>
<dbReference type="Proteomes" id="UP000277300">
    <property type="component" value="Unassembled WGS sequence"/>
</dbReference>
<evidence type="ECO:0000313" key="2">
    <source>
        <dbReference type="EMBL" id="RLN53970.1"/>
    </source>
</evidence>
<evidence type="ECO:0000313" key="3">
    <source>
        <dbReference type="EMBL" id="RLN60014.1"/>
    </source>
</evidence>
<feature type="transmembrane region" description="Helical" evidence="1">
    <location>
        <begin position="306"/>
        <end position="326"/>
    </location>
</feature>
<evidence type="ECO:0000256" key="1">
    <source>
        <dbReference type="SAM" id="Phobius"/>
    </source>
</evidence>
<evidence type="ECO:0000313" key="4">
    <source>
        <dbReference type="Proteomes" id="UP000277300"/>
    </source>
</evidence>
<keyword evidence="1" id="KW-0472">Membrane</keyword>
<accession>A0A3F2RLN3</accession>
<feature type="transmembrane region" description="Helical" evidence="1">
    <location>
        <begin position="600"/>
        <end position="624"/>
    </location>
</feature>
<dbReference type="OrthoDB" id="68481at2759"/>
<comment type="caution">
    <text evidence="3">The sequence shown here is derived from an EMBL/GenBank/DDBJ whole genome shotgun (WGS) entry which is preliminary data.</text>
</comment>
<feature type="transmembrane region" description="Helical" evidence="1">
    <location>
        <begin position="425"/>
        <end position="443"/>
    </location>
</feature>
<organism evidence="3 4">
    <name type="scientific">Phytophthora kernoviae</name>
    <dbReference type="NCBI Taxonomy" id="325452"/>
    <lineage>
        <taxon>Eukaryota</taxon>
        <taxon>Sar</taxon>
        <taxon>Stramenopiles</taxon>
        <taxon>Oomycota</taxon>
        <taxon>Peronosporomycetes</taxon>
        <taxon>Peronosporales</taxon>
        <taxon>Peronosporaceae</taxon>
        <taxon>Phytophthora</taxon>
    </lineage>
</organism>
<keyword evidence="1" id="KW-1133">Transmembrane helix</keyword>
<feature type="transmembrane region" description="Helical" evidence="1">
    <location>
        <begin position="630"/>
        <end position="653"/>
    </location>
</feature>
<name>A0A3F2RLN3_9STRA</name>
<dbReference type="EMBL" id="MBDO02000204">
    <property type="protein sequence ID" value="RLN60014.1"/>
    <property type="molecule type" value="Genomic_DNA"/>
</dbReference>
<feature type="transmembrane region" description="Helical" evidence="1">
    <location>
        <begin position="463"/>
        <end position="482"/>
    </location>
</feature>
<dbReference type="EMBL" id="MBAD02001517">
    <property type="protein sequence ID" value="RLN53970.1"/>
    <property type="molecule type" value="Genomic_DNA"/>
</dbReference>
<keyword evidence="1" id="KW-0812">Transmembrane</keyword>
<reference evidence="4 5" key="1">
    <citation type="submission" date="2018-07" db="EMBL/GenBank/DDBJ databases">
        <title>Genome sequencing of oomycete isolates from Chile give support for New Zealand origin for Phytophthora kernoviae and make available the first Nothophytophthora sp. genome.</title>
        <authorList>
            <person name="Studholme D.J."/>
            <person name="Sanfuentes E."/>
            <person name="Panda P."/>
            <person name="Hill R."/>
            <person name="Sambles C."/>
            <person name="Grant M."/>
            <person name="Williams N.M."/>
            <person name="Mcdougal R.L."/>
        </authorList>
    </citation>
    <scope>NUCLEOTIDE SEQUENCE [LARGE SCALE GENOMIC DNA]</scope>
    <source>
        <strain evidence="3">Chile6</strain>
        <strain evidence="2">Chile7</strain>
    </source>
</reference>
<evidence type="ECO:0000313" key="5">
    <source>
        <dbReference type="Proteomes" id="UP000284657"/>
    </source>
</evidence>